<sequence>MKNDASHNVADLPAARQRAGSTAKTPHTDYSHPHSPDILFRLKSSGGSLPSPLNVLLLSKRPTLVTHLGLREFMGDGDHLLSGGSHARQPFQMLRKNFKMVLMRYIKRMALVGRRPAPACARRPQRRPAQPTDTDLLVLMVAFVTMMCRA</sequence>
<protein>
    <submittedName>
        <fullName evidence="2">Uncharacterized protein</fullName>
    </submittedName>
</protein>
<feature type="region of interest" description="Disordered" evidence="1">
    <location>
        <begin position="1"/>
        <end position="36"/>
    </location>
</feature>
<proteinExistence type="predicted"/>
<keyword evidence="3" id="KW-1185">Reference proteome</keyword>
<dbReference type="EMBL" id="BGZK01000808">
    <property type="protein sequence ID" value="GBP61252.1"/>
    <property type="molecule type" value="Genomic_DNA"/>
</dbReference>
<evidence type="ECO:0000313" key="3">
    <source>
        <dbReference type="Proteomes" id="UP000299102"/>
    </source>
</evidence>
<dbReference type="Proteomes" id="UP000299102">
    <property type="component" value="Unassembled WGS sequence"/>
</dbReference>
<reference evidence="2 3" key="1">
    <citation type="journal article" date="2019" name="Commun. Biol.">
        <title>The bagworm genome reveals a unique fibroin gene that provides high tensile strength.</title>
        <authorList>
            <person name="Kono N."/>
            <person name="Nakamura H."/>
            <person name="Ohtoshi R."/>
            <person name="Tomita M."/>
            <person name="Numata K."/>
            <person name="Arakawa K."/>
        </authorList>
    </citation>
    <scope>NUCLEOTIDE SEQUENCE [LARGE SCALE GENOMIC DNA]</scope>
</reference>
<organism evidence="2 3">
    <name type="scientific">Eumeta variegata</name>
    <name type="common">Bagworm moth</name>
    <name type="synonym">Eumeta japonica</name>
    <dbReference type="NCBI Taxonomy" id="151549"/>
    <lineage>
        <taxon>Eukaryota</taxon>
        <taxon>Metazoa</taxon>
        <taxon>Ecdysozoa</taxon>
        <taxon>Arthropoda</taxon>
        <taxon>Hexapoda</taxon>
        <taxon>Insecta</taxon>
        <taxon>Pterygota</taxon>
        <taxon>Neoptera</taxon>
        <taxon>Endopterygota</taxon>
        <taxon>Lepidoptera</taxon>
        <taxon>Glossata</taxon>
        <taxon>Ditrysia</taxon>
        <taxon>Tineoidea</taxon>
        <taxon>Psychidae</taxon>
        <taxon>Oiketicinae</taxon>
        <taxon>Eumeta</taxon>
    </lineage>
</organism>
<name>A0A4C1XE50_EUMVA</name>
<gene>
    <name evidence="2" type="ORF">EVAR_45272_1</name>
</gene>
<comment type="caution">
    <text evidence="2">The sequence shown here is derived from an EMBL/GenBank/DDBJ whole genome shotgun (WGS) entry which is preliminary data.</text>
</comment>
<evidence type="ECO:0000256" key="1">
    <source>
        <dbReference type="SAM" id="MobiDB-lite"/>
    </source>
</evidence>
<dbReference type="AlphaFoldDB" id="A0A4C1XE50"/>
<accession>A0A4C1XE50</accession>
<evidence type="ECO:0000313" key="2">
    <source>
        <dbReference type="EMBL" id="GBP61252.1"/>
    </source>
</evidence>
<feature type="compositionally biased region" description="Basic and acidic residues" evidence="1">
    <location>
        <begin position="26"/>
        <end position="35"/>
    </location>
</feature>